<dbReference type="SUPFAM" id="SSF82199">
    <property type="entry name" value="SET domain"/>
    <property type="match status" value="1"/>
</dbReference>
<evidence type="ECO:0000313" key="2">
    <source>
        <dbReference type="EMBL" id="CAK0833504.1"/>
    </source>
</evidence>
<organism evidence="2 3">
    <name type="scientific">Prorocentrum cordatum</name>
    <dbReference type="NCBI Taxonomy" id="2364126"/>
    <lineage>
        <taxon>Eukaryota</taxon>
        <taxon>Sar</taxon>
        <taxon>Alveolata</taxon>
        <taxon>Dinophyceae</taxon>
        <taxon>Prorocentrales</taxon>
        <taxon>Prorocentraceae</taxon>
        <taxon>Prorocentrum</taxon>
    </lineage>
</organism>
<evidence type="ECO:0000259" key="1">
    <source>
        <dbReference type="PROSITE" id="PS50280"/>
    </source>
</evidence>
<comment type="caution">
    <text evidence="2">The sequence shown here is derived from an EMBL/GenBank/DDBJ whole genome shotgun (WGS) entry which is preliminary data.</text>
</comment>
<dbReference type="InterPro" id="IPR046341">
    <property type="entry name" value="SET_dom_sf"/>
</dbReference>
<dbReference type="Proteomes" id="UP001189429">
    <property type="component" value="Unassembled WGS sequence"/>
</dbReference>
<dbReference type="PANTHER" id="PTHR13271:SF113">
    <property type="entry name" value="[FRUCTOSE-BISPHOSPHATE ALDOLASE]-LYSINE N-METHYLTRANSFERASE, CHLOROPLASTIC"/>
    <property type="match status" value="1"/>
</dbReference>
<dbReference type="EMBL" id="CAUYUJ010012224">
    <property type="protein sequence ID" value="CAK0833504.1"/>
    <property type="molecule type" value="Genomic_DNA"/>
</dbReference>
<dbReference type="CDD" id="cd10527">
    <property type="entry name" value="SET_LSMT"/>
    <property type="match status" value="1"/>
</dbReference>
<dbReference type="InterPro" id="IPR050600">
    <property type="entry name" value="SETD3_SETD6_MTase"/>
</dbReference>
<gene>
    <name evidence="2" type="ORF">PCOR1329_LOCUS31192</name>
</gene>
<dbReference type="PROSITE" id="PS50280">
    <property type="entry name" value="SET"/>
    <property type="match status" value="1"/>
</dbReference>
<dbReference type="Gene3D" id="3.90.1410.10">
    <property type="entry name" value="set domain protein methyltransferase, domain 1"/>
    <property type="match status" value="1"/>
</dbReference>
<dbReference type="PANTHER" id="PTHR13271">
    <property type="entry name" value="UNCHARACTERIZED PUTATIVE METHYLTRANSFERASE"/>
    <property type="match status" value="1"/>
</dbReference>
<keyword evidence="3" id="KW-1185">Reference proteome</keyword>
<feature type="domain" description="SET" evidence="1">
    <location>
        <begin position="129"/>
        <end position="350"/>
    </location>
</feature>
<sequence length="539" mass="56803">MFVAPAIAQPPAPLAPPSAPAAARGAAEARGLPAGAGAAASGFRPCAAAVVTGGFFAVVEARRRHRRQRRLHDVAAAGRGACARCAAGATVVAEPAEDSPSQDEVDLPPALRGGSLWSEFGVHPPLGSSALQLRRFPDRGLGWVATRDIEEGEALLAVPLKDILCAPMGPDSEAELAAALLQVLGEGPRFDGSPGKEPVDEIWSKYTGAAFPSAPAGAALTWNEADIEALEFPSVVGQLKAYRAHLLQSAEQVAAFTGAPLDRCTWAVNAVVTRSFGEDHLGRVLAPFADLFNDRPMAPAIWAAKRAMNPEYPVTAWTFAETDGEDGQKWFLMRSMAPVAVGQEVAICYGEGSHAEVHVFSSPAELVEAVANLSGRTHSMEPRLELLTNATNAAAPLAVRPGGLGASAHLLSCMEVALVDDVDLPSVREVWSIGAGHAVLQPGVPEDRRAALRKEVLELASQVVTQRLSELTPASADEDEIRDTEAKLAAGAESEDGVGLSSRGEERLRRRHLAARFRLGAKGVLSQFLRRAAEDEPTF</sequence>
<protein>
    <recommendedName>
        <fullName evidence="1">SET domain-containing protein</fullName>
    </recommendedName>
</protein>
<name>A0ABN9SNR0_9DINO</name>
<reference evidence="2" key="1">
    <citation type="submission" date="2023-10" db="EMBL/GenBank/DDBJ databases">
        <authorList>
            <person name="Chen Y."/>
            <person name="Shah S."/>
            <person name="Dougan E. K."/>
            <person name="Thang M."/>
            <person name="Chan C."/>
        </authorList>
    </citation>
    <scope>NUCLEOTIDE SEQUENCE [LARGE SCALE GENOMIC DNA]</scope>
</reference>
<evidence type="ECO:0000313" key="3">
    <source>
        <dbReference type="Proteomes" id="UP001189429"/>
    </source>
</evidence>
<proteinExistence type="predicted"/>
<accession>A0ABN9SNR0</accession>
<dbReference type="InterPro" id="IPR001214">
    <property type="entry name" value="SET_dom"/>
</dbReference>